<comment type="subcellular location">
    <subcellularLocation>
        <location evidence="1">Periplasm</location>
    </subcellularLocation>
</comment>
<sequence>MNSMILDRRAFVAGMAATTGALALGMPSPSRAATPVTISEAIHLGFYIPVYVAMRKGLFEKHGITPTLTTAGGIAQPVPAILSRQAQFAVTGTGMSVNATVEGAQMVNIAKIAGQISVWVVAKPGLKFTSVEDFKGKTVATLQFPSNTFTTPTYAMKAIGGFDPEAEGVKILQLPFGAQLQAVADGRADVATVFEWDASIGETQFGLETVFSLGQALGPACFASSFVTRDYLEQNPETVQAYCNALAEAQKLLHEDEAVFGEISAVEFPQLDPAVFKAARGRMFGDVSLVPRNPTISELEWNTLVKHESVAGTLRGERPYSEMVDNSFAQKATEEFGLK</sequence>
<evidence type="ECO:0000259" key="5">
    <source>
        <dbReference type="Pfam" id="PF09084"/>
    </source>
</evidence>
<feature type="chain" id="PRO_5031299063" evidence="4">
    <location>
        <begin position="33"/>
        <end position="339"/>
    </location>
</feature>
<dbReference type="InterPro" id="IPR019546">
    <property type="entry name" value="TAT_signal_bac_arc"/>
</dbReference>
<evidence type="ECO:0000256" key="2">
    <source>
        <dbReference type="ARBA" id="ARBA00010742"/>
    </source>
</evidence>
<organism evidence="6 7">
    <name type="scientific">Aquamicrobium lusatiense</name>
    <dbReference type="NCBI Taxonomy" id="89772"/>
    <lineage>
        <taxon>Bacteria</taxon>
        <taxon>Pseudomonadati</taxon>
        <taxon>Pseudomonadota</taxon>
        <taxon>Alphaproteobacteria</taxon>
        <taxon>Hyphomicrobiales</taxon>
        <taxon>Phyllobacteriaceae</taxon>
        <taxon>Aquamicrobium</taxon>
    </lineage>
</organism>
<dbReference type="PANTHER" id="PTHR30024:SF47">
    <property type="entry name" value="TAURINE-BINDING PERIPLASMIC PROTEIN"/>
    <property type="match status" value="1"/>
</dbReference>
<dbReference type="RefSeq" id="WP_183827501.1">
    <property type="nucleotide sequence ID" value="NZ_JACHEU010000001.1"/>
</dbReference>
<reference evidence="6 7" key="1">
    <citation type="submission" date="2020-08" db="EMBL/GenBank/DDBJ databases">
        <title>Genomic Encyclopedia of Type Strains, Phase IV (KMG-IV): sequencing the most valuable type-strain genomes for metagenomic binning, comparative biology and taxonomic classification.</title>
        <authorList>
            <person name="Goeker M."/>
        </authorList>
    </citation>
    <scope>NUCLEOTIDE SEQUENCE [LARGE SCALE GENOMIC DNA]</scope>
    <source>
        <strain evidence="6 7">DSM 11099</strain>
    </source>
</reference>
<feature type="signal peptide" evidence="4">
    <location>
        <begin position="1"/>
        <end position="32"/>
    </location>
</feature>
<dbReference type="SUPFAM" id="SSF53850">
    <property type="entry name" value="Periplasmic binding protein-like II"/>
    <property type="match status" value="1"/>
</dbReference>
<name>A0A7W9VVD4_9HYPH</name>
<gene>
    <name evidence="6" type="ORF">HNR59_001272</name>
</gene>
<keyword evidence="3 4" id="KW-0732">Signal</keyword>
<dbReference type="PANTHER" id="PTHR30024">
    <property type="entry name" value="ALIPHATIC SULFONATES-BINDING PROTEIN-RELATED"/>
    <property type="match status" value="1"/>
</dbReference>
<dbReference type="EMBL" id="JACHEU010000001">
    <property type="protein sequence ID" value="MBB6011927.1"/>
    <property type="molecule type" value="Genomic_DNA"/>
</dbReference>
<dbReference type="AlphaFoldDB" id="A0A7W9VVD4"/>
<dbReference type="Proteomes" id="UP000533306">
    <property type="component" value="Unassembled WGS sequence"/>
</dbReference>
<evidence type="ECO:0000256" key="4">
    <source>
        <dbReference type="SAM" id="SignalP"/>
    </source>
</evidence>
<comment type="caution">
    <text evidence="6">The sequence shown here is derived from an EMBL/GenBank/DDBJ whole genome shotgun (WGS) entry which is preliminary data.</text>
</comment>
<evidence type="ECO:0000256" key="3">
    <source>
        <dbReference type="ARBA" id="ARBA00022729"/>
    </source>
</evidence>
<dbReference type="NCBIfam" id="TIGR01409">
    <property type="entry name" value="TAT_signal_seq"/>
    <property type="match status" value="1"/>
</dbReference>
<dbReference type="Gene3D" id="3.40.190.10">
    <property type="entry name" value="Periplasmic binding protein-like II"/>
    <property type="match status" value="2"/>
</dbReference>
<evidence type="ECO:0000313" key="7">
    <source>
        <dbReference type="Proteomes" id="UP000533306"/>
    </source>
</evidence>
<keyword evidence="7" id="KW-1185">Reference proteome</keyword>
<dbReference type="PROSITE" id="PS51318">
    <property type="entry name" value="TAT"/>
    <property type="match status" value="1"/>
</dbReference>
<dbReference type="InterPro" id="IPR006311">
    <property type="entry name" value="TAT_signal"/>
</dbReference>
<proteinExistence type="inferred from homology"/>
<comment type="similarity">
    <text evidence="2">Belongs to the bacterial solute-binding protein SsuA/TauA family.</text>
</comment>
<accession>A0A7W9VVD4</accession>
<dbReference type="Pfam" id="PF09084">
    <property type="entry name" value="NMT1"/>
    <property type="match status" value="1"/>
</dbReference>
<evidence type="ECO:0000313" key="6">
    <source>
        <dbReference type="EMBL" id="MBB6011927.1"/>
    </source>
</evidence>
<dbReference type="InterPro" id="IPR015168">
    <property type="entry name" value="SsuA/THI5"/>
</dbReference>
<evidence type="ECO:0000256" key="1">
    <source>
        <dbReference type="ARBA" id="ARBA00004418"/>
    </source>
</evidence>
<feature type="domain" description="SsuA/THI5-like" evidence="5">
    <location>
        <begin position="48"/>
        <end position="255"/>
    </location>
</feature>
<protein>
    <submittedName>
        <fullName evidence="6">NitT/TauT family transport system substrate-binding protein</fullName>
    </submittedName>
</protein>
<dbReference type="GO" id="GO:0042597">
    <property type="term" value="C:periplasmic space"/>
    <property type="evidence" value="ECO:0007669"/>
    <property type="project" value="UniProtKB-SubCell"/>
</dbReference>